<protein>
    <submittedName>
        <fullName evidence="1">Uncharacterized protein</fullName>
    </submittedName>
</protein>
<sequence>MNDRQKLLNQKLKINKQKNQRIKLMDLLPKKLATVINKSELITSPEREKILDKVHEKWNFDLHKEDFVTRYSDFRKEFS</sequence>
<evidence type="ECO:0000313" key="1">
    <source>
        <dbReference type="EMBL" id="MDA7027568.1"/>
    </source>
</evidence>
<evidence type="ECO:0000313" key="2">
    <source>
        <dbReference type="Proteomes" id="UP001211894"/>
    </source>
</evidence>
<name>A0ABT4X5M1_9BACI</name>
<keyword evidence="2" id="KW-1185">Reference proteome</keyword>
<reference evidence="1 2" key="1">
    <citation type="submission" date="2023-01" db="EMBL/GenBank/DDBJ databases">
        <title>Bacillus changyiensis sp. nov., isolated from a coastal deposit.</title>
        <authorList>
            <person name="Xiao G."/>
            <person name="Lai Q."/>
            <person name="Hu Z."/>
            <person name="Shao Z."/>
        </authorList>
    </citation>
    <scope>NUCLEOTIDE SEQUENCE [LARGE SCALE GENOMIC DNA]</scope>
    <source>
        <strain evidence="1 2">CLL-7-23</strain>
    </source>
</reference>
<proteinExistence type="predicted"/>
<comment type="caution">
    <text evidence="1">The sequence shown here is derived from an EMBL/GenBank/DDBJ whole genome shotgun (WGS) entry which is preliminary data.</text>
</comment>
<organism evidence="1 2">
    <name type="scientific">Bacillus changyiensis</name>
    <dbReference type="NCBI Taxonomy" id="3004103"/>
    <lineage>
        <taxon>Bacteria</taxon>
        <taxon>Bacillati</taxon>
        <taxon>Bacillota</taxon>
        <taxon>Bacilli</taxon>
        <taxon>Bacillales</taxon>
        <taxon>Bacillaceae</taxon>
        <taxon>Bacillus</taxon>
    </lineage>
</organism>
<dbReference type="EMBL" id="JAQKAB010000009">
    <property type="protein sequence ID" value="MDA7027568.1"/>
    <property type="molecule type" value="Genomic_DNA"/>
</dbReference>
<gene>
    <name evidence="1" type="ORF">PJ311_13345</name>
</gene>
<dbReference type="RefSeq" id="WP_271341407.1">
    <property type="nucleotide sequence ID" value="NZ_JAQKAB010000009.1"/>
</dbReference>
<dbReference type="Proteomes" id="UP001211894">
    <property type="component" value="Unassembled WGS sequence"/>
</dbReference>
<accession>A0ABT4X5M1</accession>